<evidence type="ECO:0000313" key="8">
    <source>
        <dbReference type="Proteomes" id="UP001140206"/>
    </source>
</evidence>
<comment type="caution">
    <text evidence="7">The sequence shown here is derived from an EMBL/GenBank/DDBJ whole genome shotgun (WGS) entry which is preliminary data.</text>
</comment>
<dbReference type="PANTHER" id="PTHR11945:SF739">
    <property type="entry name" value="AGAMOUS-LIKE MADS-BOX PROTEIN AGL104-RELATED"/>
    <property type="match status" value="1"/>
</dbReference>
<dbReference type="GO" id="GO:0046983">
    <property type="term" value="F:protein dimerization activity"/>
    <property type="evidence" value="ECO:0007669"/>
    <property type="project" value="InterPro"/>
</dbReference>
<evidence type="ECO:0000256" key="2">
    <source>
        <dbReference type="ARBA" id="ARBA00023015"/>
    </source>
</evidence>
<dbReference type="SMART" id="SM00432">
    <property type="entry name" value="MADS"/>
    <property type="match status" value="1"/>
</dbReference>
<evidence type="ECO:0000256" key="3">
    <source>
        <dbReference type="ARBA" id="ARBA00023125"/>
    </source>
</evidence>
<dbReference type="PROSITE" id="PS00350">
    <property type="entry name" value="MADS_BOX_1"/>
    <property type="match status" value="1"/>
</dbReference>
<evidence type="ECO:0000256" key="4">
    <source>
        <dbReference type="ARBA" id="ARBA00023163"/>
    </source>
</evidence>
<keyword evidence="8" id="KW-1185">Reference proteome</keyword>
<dbReference type="InterPro" id="IPR036879">
    <property type="entry name" value="TF_MADSbox_sf"/>
</dbReference>
<dbReference type="InterPro" id="IPR002100">
    <property type="entry name" value="TF_MADSbox"/>
</dbReference>
<dbReference type="AlphaFoldDB" id="A0AAV8D7Y9"/>
<dbReference type="Gene3D" id="3.40.1810.10">
    <property type="entry name" value="Transcription factor, MADS-box"/>
    <property type="match status" value="1"/>
</dbReference>
<dbReference type="PANTHER" id="PTHR11945">
    <property type="entry name" value="MADS BOX PROTEIN"/>
    <property type="match status" value="1"/>
</dbReference>
<comment type="subcellular location">
    <subcellularLocation>
        <location evidence="1">Nucleus</location>
    </subcellularLocation>
</comment>
<dbReference type="Pfam" id="PF00319">
    <property type="entry name" value="SRF-TF"/>
    <property type="match status" value="1"/>
</dbReference>
<reference evidence="7" key="1">
    <citation type="submission" date="2022-08" db="EMBL/GenBank/DDBJ databases">
        <authorList>
            <person name="Marques A."/>
        </authorList>
    </citation>
    <scope>NUCLEOTIDE SEQUENCE</scope>
    <source>
        <strain evidence="7">RhyPub2mFocal</strain>
        <tissue evidence="7">Leaves</tissue>
    </source>
</reference>
<keyword evidence="2" id="KW-0805">Transcription regulation</keyword>
<keyword evidence="5" id="KW-0539">Nucleus</keyword>
<evidence type="ECO:0000313" key="7">
    <source>
        <dbReference type="EMBL" id="KAJ4762383.1"/>
    </source>
</evidence>
<feature type="domain" description="MADS-box" evidence="6">
    <location>
        <begin position="1"/>
        <end position="61"/>
    </location>
</feature>
<dbReference type="GO" id="GO:0000978">
    <property type="term" value="F:RNA polymerase II cis-regulatory region sequence-specific DNA binding"/>
    <property type="evidence" value="ECO:0007669"/>
    <property type="project" value="TreeGrafter"/>
</dbReference>
<accession>A0AAV8D7Y9</accession>
<keyword evidence="3" id="KW-0238">DNA-binding</keyword>
<dbReference type="PROSITE" id="PS50066">
    <property type="entry name" value="MADS_BOX_2"/>
    <property type="match status" value="1"/>
</dbReference>
<dbReference type="Proteomes" id="UP001140206">
    <property type="component" value="Chromosome 4"/>
</dbReference>
<evidence type="ECO:0000256" key="5">
    <source>
        <dbReference type="ARBA" id="ARBA00023242"/>
    </source>
</evidence>
<dbReference type="SUPFAM" id="SSF55455">
    <property type="entry name" value="SRF-like"/>
    <property type="match status" value="1"/>
</dbReference>
<evidence type="ECO:0000259" key="6">
    <source>
        <dbReference type="PROSITE" id="PS50066"/>
    </source>
</evidence>
<gene>
    <name evidence="7" type="ORF">LUZ62_072758</name>
</gene>
<dbReference type="PRINTS" id="PR00404">
    <property type="entry name" value="MADSDOMAIN"/>
</dbReference>
<keyword evidence="4" id="KW-0804">Transcription</keyword>
<organism evidence="7 8">
    <name type="scientific">Rhynchospora pubera</name>
    <dbReference type="NCBI Taxonomy" id="906938"/>
    <lineage>
        <taxon>Eukaryota</taxon>
        <taxon>Viridiplantae</taxon>
        <taxon>Streptophyta</taxon>
        <taxon>Embryophyta</taxon>
        <taxon>Tracheophyta</taxon>
        <taxon>Spermatophyta</taxon>
        <taxon>Magnoliopsida</taxon>
        <taxon>Liliopsida</taxon>
        <taxon>Poales</taxon>
        <taxon>Cyperaceae</taxon>
        <taxon>Cyperoideae</taxon>
        <taxon>Rhynchosporeae</taxon>
        <taxon>Rhynchospora</taxon>
    </lineage>
</organism>
<proteinExistence type="predicted"/>
<sequence>MVRGKTPIGKIENYDYRLTTFSKRRTGLFKKAYELSILCDVDVALIVFSHSGNLWHFSGHKRIEDVLTKFLSCPDTQVAKSVSLSKKESLVDLLQNVKLQDDSAEGALRNQQNPNENSSVAVEDIDFQLARCQSRLNYLKGFRRLINNEEPITSPCVFDERSRKIMDLYYKVQSRKKNLLNSVMSSTSSMLTQQEPEEEYMGWLNDSPTAGDPPEGVTSVLVPPESENLPDEAESFEIGSVEGAAADFMECTTVHQSQQQNMDLMHGSNPMLEQQEEYLGWLNDSPTAVDPHEGGTSLLVPPESGILPDEAESFETGSVKGAAADFMPRKTVHESQQQNTSPAPRQQELDESFLEQFSFQERLTLDLDYIFRVQEVVKLWEQLKEPQSHTCVSSEFN</sequence>
<dbReference type="GO" id="GO:0005634">
    <property type="term" value="C:nucleus"/>
    <property type="evidence" value="ECO:0007669"/>
    <property type="project" value="UniProtKB-SubCell"/>
</dbReference>
<dbReference type="EMBL" id="JAMFTS010000004">
    <property type="protein sequence ID" value="KAJ4762383.1"/>
    <property type="molecule type" value="Genomic_DNA"/>
</dbReference>
<evidence type="ECO:0000256" key="1">
    <source>
        <dbReference type="ARBA" id="ARBA00004123"/>
    </source>
</evidence>
<protein>
    <submittedName>
        <fullName evidence="7">MADS-box transcription factor-like protein</fullName>
    </submittedName>
</protein>
<dbReference type="GO" id="GO:0000981">
    <property type="term" value="F:DNA-binding transcription factor activity, RNA polymerase II-specific"/>
    <property type="evidence" value="ECO:0007669"/>
    <property type="project" value="TreeGrafter"/>
</dbReference>
<name>A0AAV8D7Y9_9POAL</name>